<evidence type="ECO:0000256" key="1">
    <source>
        <dbReference type="ARBA" id="ARBA00004395"/>
    </source>
</evidence>
<gene>
    <name evidence="9" type="ORF">PV328_005254</name>
</gene>
<reference evidence="9" key="1">
    <citation type="journal article" date="2023" name="bioRxiv">
        <title>Scaffold-level genome assemblies of two parasitoid biocontrol wasps reveal the parthenogenesis mechanism and an associated novel virus.</title>
        <authorList>
            <person name="Inwood S."/>
            <person name="Skelly J."/>
            <person name="Guhlin J."/>
            <person name="Harrop T."/>
            <person name="Goldson S."/>
            <person name="Dearden P."/>
        </authorList>
    </citation>
    <scope>NUCLEOTIDE SEQUENCE</scope>
    <source>
        <strain evidence="9">Irish</strain>
        <tissue evidence="9">Whole body</tissue>
    </source>
</reference>
<dbReference type="GO" id="GO:0000139">
    <property type="term" value="C:Golgi membrane"/>
    <property type="evidence" value="ECO:0007669"/>
    <property type="project" value="UniProtKB-SubCell"/>
</dbReference>
<dbReference type="EMBL" id="JAQQBS010000002">
    <property type="protein sequence ID" value="KAK0171861.1"/>
    <property type="molecule type" value="Genomic_DNA"/>
</dbReference>
<evidence type="ECO:0000256" key="2">
    <source>
        <dbReference type="ARBA" id="ARBA00006653"/>
    </source>
</evidence>
<keyword evidence="7" id="KW-0472">Membrane</keyword>
<sequence>MAMSSENYLEMDINKLFEVHTIKEIEQIQKKIQVESDWKKVELRTLVGERYRDLIQAADTIAEMKQTTECVIQRITSIENTFRALQQKYLIGFKIDPPEEISLTNIKQNDLDSVIIQIKILMDIPEYIWSAIDNKDFLRASQLFILAQHINYSLTFEVGQAVLAQKYPIVTKQWSIINNFRRIISEECNYTLQLLDLSSEVTANCLASLVLMEKTKSKDLLEKLLFHRCKAVEAIINNESPHSVRHRIKLSVKLFSDTVALIHSCFINANNFQCGLLAQYMKTIIDQEASTMLSQLDLNNQLMDKYLPGVTKYHKPFVIGEFTDLSMSDLHEKINSWLSWIKTFTTTEISQLLKLVTSVRGIYNIREESVALQLPENWTNIWKDISLPIVNFWTEFFHPLLTERVKEIVNDRWNEAAKNLKSSITDFLIKLTNEKFDYPENDLRWFIWKDSPTDIPQKLSKSGTLDVKRSLLMKARGYSPNVVNLCENFDTNLHILLADLEQYLYESEKVLSMTDDLMTINLASVFDKFGDRSIIQEDLQRVSALMLDDIIAFIKRECIGENLKCNRSQTNVIVMARFLQALTSLCPNLNKCFTLSKLLGLTITNVKWQSICDRVKDESIMLWSMWAKFYKSQVQENINKYLIDNSIDSFRINTIISEWERVIIEEEAEEGKRIKSEILVPYQPSVALQKFLASITKDLNKVIPHTIPKKVINELVDYIVVELFNYYEKISKNSNLRQKQAFQVLLDIKYIALLMISRENKILVDKSQELCNNVLEKIDPFDSDVFYPFIHVNVKKSVQRSLLIFCNLVPHLEQLHSILGARSEFSDSGKSIANPPGVLAICSGAPWFPPLAVTVPSRNLPLIPVAIPADKAQRKRTPSKEHTRNDSTGSTIKSGAAAFFGAMGTDWFSTS</sequence>
<proteinExistence type="inferred from homology"/>
<accession>A0AA39FLZ6</accession>
<evidence type="ECO:0000313" key="9">
    <source>
        <dbReference type="EMBL" id="KAK0171861.1"/>
    </source>
</evidence>
<dbReference type="GO" id="GO:0006891">
    <property type="term" value="P:intra-Golgi vesicle-mediated transport"/>
    <property type="evidence" value="ECO:0007669"/>
    <property type="project" value="InterPro"/>
</dbReference>
<keyword evidence="10" id="KW-1185">Reference proteome</keyword>
<dbReference type="Proteomes" id="UP001168990">
    <property type="component" value="Unassembled WGS sequence"/>
</dbReference>
<keyword evidence="6" id="KW-0333">Golgi apparatus</keyword>
<comment type="caution">
    <text evidence="9">The sequence shown here is derived from an EMBL/GenBank/DDBJ whole genome shotgun (WGS) entry which is preliminary data.</text>
</comment>
<evidence type="ECO:0000256" key="7">
    <source>
        <dbReference type="ARBA" id="ARBA00023136"/>
    </source>
</evidence>
<comment type="subcellular location">
    <subcellularLocation>
        <location evidence="1">Golgi apparatus membrane</location>
        <topology evidence="1">Peripheral membrane protein</topology>
    </subcellularLocation>
</comment>
<keyword evidence="5" id="KW-0653">Protein transport</keyword>
<keyword evidence="4" id="KW-0813">Transport</keyword>
<protein>
    <recommendedName>
        <fullName evidence="3">Conserved oligomeric Golgi complex subunit 1</fullName>
    </recommendedName>
</protein>
<evidence type="ECO:0000256" key="3">
    <source>
        <dbReference type="ARBA" id="ARBA00020978"/>
    </source>
</evidence>
<dbReference type="PANTHER" id="PTHR31658">
    <property type="entry name" value="CONSERVED OLIGOMERIC GOLGI COMPLEX SUBUNIT 1"/>
    <property type="match status" value="1"/>
</dbReference>
<dbReference type="Pfam" id="PF08700">
    <property type="entry name" value="VPS51_Exo84_N"/>
    <property type="match status" value="1"/>
</dbReference>
<dbReference type="GO" id="GO:0015031">
    <property type="term" value="P:protein transport"/>
    <property type="evidence" value="ECO:0007669"/>
    <property type="project" value="UniProtKB-KW"/>
</dbReference>
<evidence type="ECO:0000256" key="4">
    <source>
        <dbReference type="ARBA" id="ARBA00022448"/>
    </source>
</evidence>
<evidence type="ECO:0000256" key="5">
    <source>
        <dbReference type="ARBA" id="ARBA00022927"/>
    </source>
</evidence>
<comment type="similarity">
    <text evidence="2">Belongs to the COG1 family.</text>
</comment>
<feature type="region of interest" description="Disordered" evidence="8">
    <location>
        <begin position="871"/>
        <end position="892"/>
    </location>
</feature>
<dbReference type="InterPro" id="IPR033370">
    <property type="entry name" value="COG1"/>
</dbReference>
<evidence type="ECO:0000256" key="6">
    <source>
        <dbReference type="ARBA" id="ARBA00023034"/>
    </source>
</evidence>
<evidence type="ECO:0000256" key="8">
    <source>
        <dbReference type="SAM" id="MobiDB-lite"/>
    </source>
</evidence>
<evidence type="ECO:0000313" key="10">
    <source>
        <dbReference type="Proteomes" id="UP001168990"/>
    </source>
</evidence>
<dbReference type="GO" id="GO:0017119">
    <property type="term" value="C:Golgi transport complex"/>
    <property type="evidence" value="ECO:0007669"/>
    <property type="project" value="InterPro"/>
</dbReference>
<reference evidence="9" key="2">
    <citation type="submission" date="2023-03" db="EMBL/GenBank/DDBJ databases">
        <authorList>
            <person name="Inwood S.N."/>
            <person name="Skelly J.G."/>
            <person name="Guhlin J."/>
            <person name="Harrop T.W.R."/>
            <person name="Goldson S.G."/>
            <person name="Dearden P.K."/>
        </authorList>
    </citation>
    <scope>NUCLEOTIDE SEQUENCE</scope>
    <source>
        <strain evidence="9">Irish</strain>
        <tissue evidence="9">Whole body</tissue>
    </source>
</reference>
<name>A0AA39FLZ6_9HYME</name>
<organism evidence="9 10">
    <name type="scientific">Microctonus aethiopoides</name>
    <dbReference type="NCBI Taxonomy" id="144406"/>
    <lineage>
        <taxon>Eukaryota</taxon>
        <taxon>Metazoa</taxon>
        <taxon>Ecdysozoa</taxon>
        <taxon>Arthropoda</taxon>
        <taxon>Hexapoda</taxon>
        <taxon>Insecta</taxon>
        <taxon>Pterygota</taxon>
        <taxon>Neoptera</taxon>
        <taxon>Endopterygota</taxon>
        <taxon>Hymenoptera</taxon>
        <taxon>Apocrita</taxon>
        <taxon>Ichneumonoidea</taxon>
        <taxon>Braconidae</taxon>
        <taxon>Euphorinae</taxon>
        <taxon>Microctonus</taxon>
    </lineage>
</organism>
<dbReference type="PANTHER" id="PTHR31658:SF0">
    <property type="entry name" value="CONSERVED OLIGOMERIC GOLGI COMPLEX SUBUNIT 1"/>
    <property type="match status" value="1"/>
</dbReference>
<dbReference type="AlphaFoldDB" id="A0AA39FLZ6"/>